<feature type="transmembrane region" description="Helical" evidence="13">
    <location>
        <begin position="1046"/>
        <end position="1070"/>
    </location>
</feature>
<keyword evidence="9 13" id="KW-1133">Transmembrane helix</keyword>
<feature type="region of interest" description="Disordered" evidence="12">
    <location>
        <begin position="824"/>
        <end position="850"/>
    </location>
</feature>
<organism evidence="16 17">
    <name type="scientific">Geodia barretti</name>
    <name type="common">Barrett's horny sponge</name>
    <dbReference type="NCBI Taxonomy" id="519541"/>
    <lineage>
        <taxon>Eukaryota</taxon>
        <taxon>Metazoa</taxon>
        <taxon>Porifera</taxon>
        <taxon>Demospongiae</taxon>
        <taxon>Heteroscleromorpha</taxon>
        <taxon>Tetractinellida</taxon>
        <taxon>Astrophorina</taxon>
        <taxon>Geodiidae</taxon>
        <taxon>Geodia</taxon>
    </lineage>
</organism>
<comment type="similarity">
    <text evidence="2">Belongs to the ABC transporter superfamily. ABCB family. Multidrug resistance exporter (TC 3.A.1.201) subfamily.</text>
</comment>
<feature type="transmembrane region" description="Helical" evidence="13">
    <location>
        <begin position="970"/>
        <end position="990"/>
    </location>
</feature>
<keyword evidence="8" id="KW-1278">Translocase</keyword>
<dbReference type="InterPro" id="IPR003593">
    <property type="entry name" value="AAA+_ATPase"/>
</dbReference>
<keyword evidence="6" id="KW-0547">Nucleotide-binding</keyword>
<name>A0AA35W7M4_GEOBA</name>
<evidence type="ECO:0000256" key="2">
    <source>
        <dbReference type="ARBA" id="ARBA00007577"/>
    </source>
</evidence>
<dbReference type="Pfam" id="PF00664">
    <property type="entry name" value="ABC_membrane"/>
    <property type="match status" value="2"/>
</dbReference>
<evidence type="ECO:0000256" key="9">
    <source>
        <dbReference type="ARBA" id="ARBA00022989"/>
    </source>
</evidence>
<evidence type="ECO:0000256" key="13">
    <source>
        <dbReference type="SAM" id="Phobius"/>
    </source>
</evidence>
<evidence type="ECO:0000313" key="17">
    <source>
        <dbReference type="Proteomes" id="UP001174909"/>
    </source>
</evidence>
<feature type="domain" description="ABC transporter" evidence="14">
    <location>
        <begin position="478"/>
        <end position="715"/>
    </location>
</feature>
<dbReference type="SUPFAM" id="SSF52540">
    <property type="entry name" value="P-loop containing nucleoside triphosphate hydrolases"/>
    <property type="match status" value="2"/>
</dbReference>
<dbReference type="FunFam" id="3.40.50.300:FF:000479">
    <property type="entry name" value="Multidrug resistance protein 1A"/>
    <property type="match status" value="2"/>
</dbReference>
<feature type="compositionally biased region" description="Polar residues" evidence="12">
    <location>
        <begin position="740"/>
        <end position="767"/>
    </location>
</feature>
<feature type="domain" description="ABC transporter" evidence="14">
    <location>
        <begin position="1151"/>
        <end position="1389"/>
    </location>
</feature>
<keyword evidence="4 13" id="KW-0812">Transmembrane</keyword>
<dbReference type="EMBL" id="CASHTH010001029">
    <property type="protein sequence ID" value="CAI8010329.1"/>
    <property type="molecule type" value="Genomic_DNA"/>
</dbReference>
<dbReference type="CDD" id="cd18578">
    <property type="entry name" value="ABC_6TM_Pgp_ABCB1_D2_like"/>
    <property type="match status" value="1"/>
</dbReference>
<feature type="transmembrane region" description="Helical" evidence="13">
    <location>
        <begin position="944"/>
        <end position="964"/>
    </location>
</feature>
<dbReference type="PROSITE" id="PS50929">
    <property type="entry name" value="ABC_TM1F"/>
    <property type="match status" value="2"/>
</dbReference>
<feature type="transmembrane region" description="Helical" evidence="13">
    <location>
        <begin position="300"/>
        <end position="319"/>
    </location>
</feature>
<evidence type="ECO:0000256" key="3">
    <source>
        <dbReference type="ARBA" id="ARBA00022448"/>
    </source>
</evidence>
<feature type="transmembrane region" description="Helical" evidence="13">
    <location>
        <begin position="84"/>
        <end position="107"/>
    </location>
</feature>
<keyword evidence="5" id="KW-0677">Repeat</keyword>
<evidence type="ECO:0000256" key="12">
    <source>
        <dbReference type="SAM" id="MobiDB-lite"/>
    </source>
</evidence>
<feature type="transmembrane region" description="Helical" evidence="13">
    <location>
        <begin position="795"/>
        <end position="816"/>
    </location>
</feature>
<protein>
    <submittedName>
        <fullName evidence="16">ATP-dependent translocase ABCB1</fullName>
    </submittedName>
</protein>
<evidence type="ECO:0000256" key="1">
    <source>
        <dbReference type="ARBA" id="ARBA00004141"/>
    </source>
</evidence>
<evidence type="ECO:0000256" key="8">
    <source>
        <dbReference type="ARBA" id="ARBA00022967"/>
    </source>
</evidence>
<accession>A0AA35W7M4</accession>
<dbReference type="InterPro" id="IPR003439">
    <property type="entry name" value="ABC_transporter-like_ATP-bd"/>
</dbReference>
<feature type="region of interest" description="Disordered" evidence="12">
    <location>
        <begin position="737"/>
        <end position="767"/>
    </location>
</feature>
<dbReference type="Pfam" id="PF00005">
    <property type="entry name" value="ABC_tran"/>
    <property type="match status" value="2"/>
</dbReference>
<feature type="domain" description="ABC transmembrane type-1" evidence="15">
    <location>
        <begin position="87"/>
        <end position="443"/>
    </location>
</feature>
<dbReference type="GO" id="GO:0016887">
    <property type="term" value="F:ATP hydrolysis activity"/>
    <property type="evidence" value="ECO:0007669"/>
    <property type="project" value="InterPro"/>
</dbReference>
<dbReference type="InterPro" id="IPR011527">
    <property type="entry name" value="ABC1_TM_dom"/>
</dbReference>
<keyword evidence="10 13" id="KW-0472">Membrane</keyword>
<reference evidence="16" key="1">
    <citation type="submission" date="2023-03" db="EMBL/GenBank/DDBJ databases">
        <authorList>
            <person name="Steffen K."/>
            <person name="Cardenas P."/>
        </authorList>
    </citation>
    <scope>NUCLEOTIDE SEQUENCE</scope>
</reference>
<gene>
    <name evidence="16" type="ORF">GBAR_LOCUS6812</name>
</gene>
<evidence type="ECO:0000256" key="4">
    <source>
        <dbReference type="ARBA" id="ARBA00022692"/>
    </source>
</evidence>
<sequence length="1400" mass="152581">MSSTQGTAGGEKDPRLLTSSAGPLLQDGMGGARGGETLEFQELETDSTGGTGVRVAGKGDDAESKPKAISIFTLFRFSTILDRILLFIGVICAMIHGSAFPVVMLIFGQLTDNFIDQAITLELVQNNTDIVSGCLQLVHGLDATAATMSASAITTGRVDCDAPIAIINGSTSLDEIIPDCFGDGRLCLGNSAFTDLIVIQCLIYVGIATAILVVSGLQSLLFQYVAERQIHQIRRRFYRAILRQDIGWFDANPSGELSSRLSDDVQKIEAGIGEKFSVVIQSFTTFAAAFVVSFTQEWRLTLVMLAYTPLIVIVTMILGKVTAGFTTREQKVYAGAGAVAEEVLSSIRTVFAFSGEQKEVERYTSKLRSATRLGARKGFFMGVLTGILFFLLFAMYSVAFWFGAYLISEDQLTAGKIFTVFFAILIGAFSLGQAAPQLELLQTASGAGSAIFDTIDRTPPIDVYSDEGDTLDKFESTVEFESVDFAYPTRPGVPVLERFSLKVASGQTVALVGASGSGKSTVVSLIERFYNPRAGKVLVSGRDVRSLNLKWLRSNIGVVSQEPVLFDTTIAENIAYGRENGASIEEIQAAAKSANAHDFIMELPNGYDTLAGERGVQLSGGQKQRIAIARALVRNPKILLLDEATSALDTESEKIVQEALDKAREGRTTIVIAHRLSTIQTADVIASIDQGQVVEWGTHSDLMDREGLYYELVTAQSYGADELFAQSGAGQLLALRQRSKQASESGGATSPTFHRQTGTAGQKSLVSSKKLQEKWDKEIPSAPLHRLLRLNAPEWWLITVGVLAAMINGSVFPSLLDPVRRGPEGVSGVTNGPDHRGDHHLGRAVPGPGSQLGHRHILQVYVYNIIRIILRDLRYMILRSLLPQVLCFAVSGDRLTLRLRQLTFRAMLRQEIGWFDNERNSTGALTTRLASDAGQVQGATGSRLSTLIETFTALILALVIAFVYSWVMTLFMVAVIPFIIAGGVFQTAVLNKNIARNKKALENAGMVAFDSIENIRTVAALGVEGNFYQQYSARINVMYRSSRNNLLVYAISYGISKSTVFYLYAIVFRFGALLVTQPTDHFAYVPFFDVFRVFIAIVFGGAAIGQASAFAPDFTKAKLSANRIFFMLDRKPLIDNYSDEGETPERVDGEIEMQDITFEYPSRPGAKVIDKMSLSVKPGQTVALVGPSGCGKSTIVSLLERFYDPESGSLTLDGSDLRDLNIRWLRSQVGLVSQEPVLFDTSIADNIRYGANFREVSDDEVVEAAKAANIHSFIESLPQGYSTNVGSKGTQLSGGQKQRIAIARALVRNPKILLLDEATSALDTESEKIVQEALDKAREGRTSIVIAHRLSTIYNADVIIVIKSGKVAEKGTHEALLRERGIYYTLNRYQMIHPEDMSAM</sequence>
<proteinExistence type="inferred from homology"/>
<keyword evidence="11" id="KW-0325">Glycoprotein</keyword>
<dbReference type="InterPro" id="IPR036640">
    <property type="entry name" value="ABC1_TM_sf"/>
</dbReference>
<evidence type="ECO:0000256" key="5">
    <source>
        <dbReference type="ARBA" id="ARBA00022737"/>
    </source>
</evidence>
<dbReference type="PROSITE" id="PS00211">
    <property type="entry name" value="ABC_TRANSPORTER_1"/>
    <property type="match status" value="2"/>
</dbReference>
<evidence type="ECO:0000256" key="10">
    <source>
        <dbReference type="ARBA" id="ARBA00023136"/>
    </source>
</evidence>
<comment type="caution">
    <text evidence="16">The sequence shown here is derived from an EMBL/GenBank/DDBJ whole genome shotgun (WGS) entry which is preliminary data.</text>
</comment>
<dbReference type="PROSITE" id="PS50893">
    <property type="entry name" value="ABC_TRANSPORTER_2"/>
    <property type="match status" value="2"/>
</dbReference>
<evidence type="ECO:0000256" key="6">
    <source>
        <dbReference type="ARBA" id="ARBA00022741"/>
    </source>
</evidence>
<evidence type="ECO:0000259" key="14">
    <source>
        <dbReference type="PROSITE" id="PS50893"/>
    </source>
</evidence>
<keyword evidence="3" id="KW-0813">Transport</keyword>
<dbReference type="PANTHER" id="PTHR43394">
    <property type="entry name" value="ATP-DEPENDENT PERMEASE MDL1, MITOCHONDRIAL"/>
    <property type="match status" value="1"/>
</dbReference>
<dbReference type="GO" id="GO:0015421">
    <property type="term" value="F:ABC-type oligopeptide transporter activity"/>
    <property type="evidence" value="ECO:0007669"/>
    <property type="project" value="TreeGrafter"/>
</dbReference>
<dbReference type="SUPFAM" id="SSF90123">
    <property type="entry name" value="ABC transporter transmembrane region"/>
    <property type="match status" value="2"/>
</dbReference>
<feature type="transmembrane region" description="Helical" evidence="13">
    <location>
        <begin position="378"/>
        <end position="407"/>
    </location>
</feature>
<dbReference type="GO" id="GO:0005743">
    <property type="term" value="C:mitochondrial inner membrane"/>
    <property type="evidence" value="ECO:0007669"/>
    <property type="project" value="TreeGrafter"/>
</dbReference>
<comment type="subcellular location">
    <subcellularLocation>
        <location evidence="1">Membrane</location>
        <topology evidence="1">Multi-pass membrane protein</topology>
    </subcellularLocation>
</comment>
<dbReference type="Gene3D" id="3.40.50.300">
    <property type="entry name" value="P-loop containing nucleotide triphosphate hydrolases"/>
    <property type="match status" value="2"/>
</dbReference>
<evidence type="ECO:0000256" key="7">
    <source>
        <dbReference type="ARBA" id="ARBA00022840"/>
    </source>
</evidence>
<evidence type="ECO:0000256" key="11">
    <source>
        <dbReference type="ARBA" id="ARBA00023180"/>
    </source>
</evidence>
<feature type="domain" description="ABC transmembrane type-1" evidence="15">
    <location>
        <begin position="884"/>
        <end position="1116"/>
    </location>
</feature>
<feature type="transmembrane region" description="Helical" evidence="13">
    <location>
        <begin position="197"/>
        <end position="226"/>
    </location>
</feature>
<dbReference type="Proteomes" id="UP001174909">
    <property type="component" value="Unassembled WGS sequence"/>
</dbReference>
<dbReference type="InterPro" id="IPR017871">
    <property type="entry name" value="ABC_transporter-like_CS"/>
</dbReference>
<dbReference type="CDD" id="cd18577">
    <property type="entry name" value="ABC_6TM_Pgp_ABCB1_D1_like"/>
    <property type="match status" value="1"/>
</dbReference>
<feature type="region of interest" description="Disordered" evidence="12">
    <location>
        <begin position="1"/>
        <end position="61"/>
    </location>
</feature>
<dbReference type="GO" id="GO:0090374">
    <property type="term" value="P:oligopeptide export from mitochondrion"/>
    <property type="evidence" value="ECO:0007669"/>
    <property type="project" value="TreeGrafter"/>
</dbReference>
<evidence type="ECO:0000259" key="15">
    <source>
        <dbReference type="PROSITE" id="PS50929"/>
    </source>
</evidence>
<keyword evidence="17" id="KW-1185">Reference proteome</keyword>
<dbReference type="Gene3D" id="1.20.1560.10">
    <property type="entry name" value="ABC transporter type 1, transmembrane domain"/>
    <property type="match status" value="2"/>
</dbReference>
<keyword evidence="7" id="KW-0067">ATP-binding</keyword>
<feature type="transmembrane region" description="Helical" evidence="13">
    <location>
        <begin position="413"/>
        <end position="432"/>
    </location>
</feature>
<feature type="transmembrane region" description="Helical" evidence="13">
    <location>
        <begin position="1090"/>
        <end position="1111"/>
    </location>
</feature>
<dbReference type="SMART" id="SM00382">
    <property type="entry name" value="AAA"/>
    <property type="match status" value="2"/>
</dbReference>
<dbReference type="CDD" id="cd03249">
    <property type="entry name" value="ABC_MTABC3_MDL1_MDL2"/>
    <property type="match status" value="2"/>
</dbReference>
<dbReference type="InterPro" id="IPR039421">
    <property type="entry name" value="Type_1_exporter"/>
</dbReference>
<dbReference type="InterPro" id="IPR027417">
    <property type="entry name" value="P-loop_NTPase"/>
</dbReference>
<evidence type="ECO:0000313" key="16">
    <source>
        <dbReference type="EMBL" id="CAI8010329.1"/>
    </source>
</evidence>
<dbReference type="PANTHER" id="PTHR43394:SF27">
    <property type="entry name" value="ATP-DEPENDENT TRANSLOCASE ABCB1-LIKE"/>
    <property type="match status" value="1"/>
</dbReference>
<dbReference type="GO" id="GO:0005524">
    <property type="term" value="F:ATP binding"/>
    <property type="evidence" value="ECO:0007669"/>
    <property type="project" value="UniProtKB-KW"/>
</dbReference>